<accession>A0ABU9WAZ5</accession>
<keyword evidence="2 6" id="KW-0813">Transport</keyword>
<comment type="caution">
    <text evidence="8">The sequence shown here is derived from an EMBL/GenBank/DDBJ whole genome shotgun (WGS) entry which is preliminary data.</text>
</comment>
<sequence>MIAGAHAAAPGRAQAGSTADAARVHTARVDRVGVLIAGTIAAALAFAPFVTFRANRIVAGHDLALAEIFPHWQAVTLYAAGAASVLFALLRSRPAPRFAAGAVLLLGLGALVGHVPAHLVTDDNPLARVSPATGAWLLFFAYAALVVDASARLALGPVRRLAALAAACAVLAALLHAGWWDGLSVMQEYAARADTFWQEASRHTALVSGSVAAAITAGVPLGVACARSAKLRGVLLPALNIVQTIPSIAMYGLLMVPLGLLAAHVPLAAALGIRGIGAAPAALALFLYSLLPIASSVVVGLRQIPPHAVEAAAAMGMTRAQRLLQIELPLALPVILSGVRIVLVQNIGLAAVAALIGGGGFGTFIFQGIGQSATDLVLLGAIPTIALALAAAVVFDAATALAKGRRA</sequence>
<feature type="transmembrane region" description="Helical" evidence="6">
    <location>
        <begin position="72"/>
        <end position="90"/>
    </location>
</feature>
<dbReference type="InterPro" id="IPR051204">
    <property type="entry name" value="ABC_transp_perm/SBD"/>
</dbReference>
<evidence type="ECO:0000256" key="4">
    <source>
        <dbReference type="ARBA" id="ARBA00022989"/>
    </source>
</evidence>
<keyword evidence="9" id="KW-1185">Reference proteome</keyword>
<name>A0ABU9WAZ5_9BURK</name>
<evidence type="ECO:0000256" key="3">
    <source>
        <dbReference type="ARBA" id="ARBA00022692"/>
    </source>
</evidence>
<dbReference type="CDD" id="cd06261">
    <property type="entry name" value="TM_PBP2"/>
    <property type="match status" value="1"/>
</dbReference>
<dbReference type="InterPro" id="IPR000515">
    <property type="entry name" value="MetI-like"/>
</dbReference>
<dbReference type="InterPro" id="IPR035906">
    <property type="entry name" value="MetI-like_sf"/>
</dbReference>
<feature type="transmembrane region" description="Helical" evidence="6">
    <location>
        <begin position="135"/>
        <end position="154"/>
    </location>
</feature>
<keyword evidence="5 6" id="KW-0472">Membrane</keyword>
<comment type="similarity">
    <text evidence="6">Belongs to the binding-protein-dependent transport system permease family.</text>
</comment>
<dbReference type="Pfam" id="PF00528">
    <property type="entry name" value="BPD_transp_1"/>
    <property type="match status" value="1"/>
</dbReference>
<dbReference type="PROSITE" id="PS50928">
    <property type="entry name" value="ABC_TM1"/>
    <property type="match status" value="1"/>
</dbReference>
<feature type="transmembrane region" description="Helical" evidence="6">
    <location>
        <begin position="97"/>
        <end position="115"/>
    </location>
</feature>
<dbReference type="Gene3D" id="1.10.3720.10">
    <property type="entry name" value="MetI-like"/>
    <property type="match status" value="1"/>
</dbReference>
<dbReference type="Proteomes" id="UP001466933">
    <property type="component" value="Unassembled WGS sequence"/>
</dbReference>
<evidence type="ECO:0000256" key="1">
    <source>
        <dbReference type="ARBA" id="ARBA00004651"/>
    </source>
</evidence>
<evidence type="ECO:0000313" key="9">
    <source>
        <dbReference type="Proteomes" id="UP001466933"/>
    </source>
</evidence>
<proteinExistence type="inferred from homology"/>
<organism evidence="8 9">
    <name type="scientific">Burkholderia theae</name>
    <dbReference type="NCBI Taxonomy" id="3143496"/>
    <lineage>
        <taxon>Bacteria</taxon>
        <taxon>Pseudomonadati</taxon>
        <taxon>Pseudomonadota</taxon>
        <taxon>Betaproteobacteria</taxon>
        <taxon>Burkholderiales</taxon>
        <taxon>Burkholderiaceae</taxon>
        <taxon>Burkholderia</taxon>
    </lineage>
</organism>
<dbReference type="SUPFAM" id="SSF161098">
    <property type="entry name" value="MetI-like"/>
    <property type="match status" value="1"/>
</dbReference>
<evidence type="ECO:0000313" key="8">
    <source>
        <dbReference type="EMBL" id="MEN2469215.1"/>
    </source>
</evidence>
<dbReference type="PANTHER" id="PTHR30177">
    <property type="entry name" value="GLYCINE BETAINE/L-PROLINE TRANSPORT SYSTEM PERMEASE PROTEIN PROW"/>
    <property type="match status" value="1"/>
</dbReference>
<feature type="transmembrane region" description="Helical" evidence="6">
    <location>
        <begin position="32"/>
        <end position="52"/>
    </location>
</feature>
<evidence type="ECO:0000256" key="6">
    <source>
        <dbReference type="RuleBase" id="RU363032"/>
    </source>
</evidence>
<keyword evidence="3 6" id="KW-0812">Transmembrane</keyword>
<feature type="transmembrane region" description="Helical" evidence="6">
    <location>
        <begin position="279"/>
        <end position="301"/>
    </location>
</feature>
<gene>
    <name evidence="8" type="ORF">VOI36_04865</name>
</gene>
<feature type="domain" description="ABC transmembrane type-1" evidence="7">
    <location>
        <begin position="200"/>
        <end position="395"/>
    </location>
</feature>
<protein>
    <submittedName>
        <fullName evidence="8">ABC transporter permease</fullName>
    </submittedName>
</protein>
<reference evidence="8 9" key="1">
    <citation type="submission" date="2024-05" db="EMBL/GenBank/DDBJ databases">
        <title>Burkholderia sp. Nov. a novel bacteria isolated from rhizosphere soil of Camellia sinensis.</title>
        <authorList>
            <person name="Dong Y."/>
        </authorList>
    </citation>
    <scope>NUCLEOTIDE SEQUENCE [LARGE SCALE GENOMIC DNA]</scope>
    <source>
        <strain evidence="8 9">GS2Y</strain>
    </source>
</reference>
<keyword evidence="4 6" id="KW-1133">Transmembrane helix</keyword>
<feature type="transmembrane region" description="Helical" evidence="6">
    <location>
        <begin position="205"/>
        <end position="227"/>
    </location>
</feature>
<feature type="transmembrane region" description="Helical" evidence="6">
    <location>
        <begin position="161"/>
        <end position="180"/>
    </location>
</feature>
<evidence type="ECO:0000256" key="2">
    <source>
        <dbReference type="ARBA" id="ARBA00022448"/>
    </source>
</evidence>
<dbReference type="RefSeq" id="WP_343491029.1">
    <property type="nucleotide sequence ID" value="NZ_JBCPYA010000001.1"/>
</dbReference>
<evidence type="ECO:0000256" key="5">
    <source>
        <dbReference type="ARBA" id="ARBA00023136"/>
    </source>
</evidence>
<feature type="transmembrane region" description="Helical" evidence="6">
    <location>
        <begin position="349"/>
        <end position="369"/>
    </location>
</feature>
<comment type="subcellular location">
    <subcellularLocation>
        <location evidence="1 6">Cell membrane</location>
        <topology evidence="1 6">Multi-pass membrane protein</topology>
    </subcellularLocation>
</comment>
<dbReference type="PANTHER" id="PTHR30177:SF30">
    <property type="entry name" value="GLYCINE BETAINE UPTAKE SYSTEM PERMEASE PROTEIN YEHY"/>
    <property type="match status" value="1"/>
</dbReference>
<dbReference type="EMBL" id="JBCPYA010000001">
    <property type="protein sequence ID" value="MEN2469215.1"/>
    <property type="molecule type" value="Genomic_DNA"/>
</dbReference>
<evidence type="ECO:0000259" key="7">
    <source>
        <dbReference type="PROSITE" id="PS50928"/>
    </source>
</evidence>
<feature type="transmembrane region" description="Helical" evidence="6">
    <location>
        <begin position="376"/>
        <end position="395"/>
    </location>
</feature>